<keyword evidence="2" id="KW-1185">Reference proteome</keyword>
<dbReference type="STRING" id="926571.NVIE_007520"/>
<evidence type="ECO:0000313" key="1">
    <source>
        <dbReference type="EMBL" id="AIC14965.1"/>
    </source>
</evidence>
<name>A0A060HI55_9ARCH</name>
<gene>
    <name evidence="1" type="ORF">NVIE_007520</name>
</gene>
<dbReference type="HOGENOM" id="CLU_2695904_0_0_2"/>
<dbReference type="EMBL" id="CP007536">
    <property type="protein sequence ID" value="AIC14965.1"/>
    <property type="molecule type" value="Genomic_DNA"/>
</dbReference>
<proteinExistence type="predicted"/>
<protein>
    <submittedName>
        <fullName evidence="1">Uncharacterized protein</fullName>
    </submittedName>
</protein>
<dbReference type="OrthoDB" id="378737at2157"/>
<dbReference type="RefSeq" id="WP_075054073.1">
    <property type="nucleotide sequence ID" value="NZ_CP007536.1"/>
</dbReference>
<organism evidence="1 2">
    <name type="scientific">Nitrososphaera viennensis EN76</name>
    <dbReference type="NCBI Taxonomy" id="926571"/>
    <lineage>
        <taxon>Archaea</taxon>
        <taxon>Nitrososphaerota</taxon>
        <taxon>Nitrososphaeria</taxon>
        <taxon>Nitrososphaerales</taxon>
        <taxon>Nitrososphaeraceae</taxon>
        <taxon>Nitrososphaera</taxon>
    </lineage>
</organism>
<reference evidence="1 2" key="1">
    <citation type="journal article" date="2014" name="Int. J. Syst. Evol. Microbiol.">
        <title>Nitrososphaera viennensis gen. nov., sp. nov., an aerobic and mesophilic, ammonia-oxidizing archaeon from soil and a member of the archaeal phylum Thaumarchaeota.</title>
        <authorList>
            <person name="Stieglmeier M."/>
            <person name="Klingl A."/>
            <person name="Alves R.J."/>
            <person name="Rittmann S.K."/>
            <person name="Melcher M."/>
            <person name="Leisch N."/>
            <person name="Schleper C."/>
        </authorList>
    </citation>
    <scope>NUCLEOTIDE SEQUENCE [LARGE SCALE GENOMIC DNA]</scope>
    <source>
        <strain evidence="1">EN76</strain>
    </source>
</reference>
<dbReference type="Proteomes" id="UP000027093">
    <property type="component" value="Chromosome"/>
</dbReference>
<accession>A0A060HI55</accession>
<dbReference type="GeneID" id="74946014"/>
<sequence length="73" mass="8166">MHSVVKITGACGRSAPHYAGHFYDFKTGRIFYALSDRDRCITLKLEGATYDEIVVQVDDKEKVAEMVRKAVAS</sequence>
<dbReference type="AlphaFoldDB" id="A0A060HI55"/>
<evidence type="ECO:0000313" key="2">
    <source>
        <dbReference type="Proteomes" id="UP000027093"/>
    </source>
</evidence>
<dbReference type="KEGG" id="nvn:NVIE_007520"/>